<dbReference type="Gene3D" id="3.40.190.290">
    <property type="match status" value="1"/>
</dbReference>
<reference evidence="7" key="1">
    <citation type="submission" date="2016-11" db="EMBL/GenBank/DDBJ databases">
        <authorList>
            <person name="Varghese N."/>
            <person name="Submissions S."/>
        </authorList>
    </citation>
    <scope>NUCLEOTIDE SEQUENCE [LARGE SCALE GENOMIC DNA]</scope>
    <source>
        <strain evidence="7">DSM 22363</strain>
    </source>
</reference>
<proteinExistence type="inferred from homology"/>
<dbReference type="STRING" id="1123272.SAMN02745824_0745"/>
<dbReference type="PROSITE" id="PS50931">
    <property type="entry name" value="HTH_LYSR"/>
    <property type="match status" value="1"/>
</dbReference>
<evidence type="ECO:0000256" key="1">
    <source>
        <dbReference type="ARBA" id="ARBA00009437"/>
    </source>
</evidence>
<dbReference type="PANTHER" id="PTHR30537">
    <property type="entry name" value="HTH-TYPE TRANSCRIPTIONAL REGULATOR"/>
    <property type="match status" value="1"/>
</dbReference>
<dbReference type="Gene3D" id="1.10.10.10">
    <property type="entry name" value="Winged helix-like DNA-binding domain superfamily/Winged helix DNA-binding domain"/>
    <property type="match status" value="1"/>
</dbReference>
<evidence type="ECO:0000313" key="7">
    <source>
        <dbReference type="Proteomes" id="UP000185192"/>
    </source>
</evidence>
<name>A0A1N6CQE8_9SPHN</name>
<dbReference type="FunFam" id="1.10.10.10:FF:000001">
    <property type="entry name" value="LysR family transcriptional regulator"/>
    <property type="match status" value="1"/>
</dbReference>
<dbReference type="Pfam" id="PF00126">
    <property type="entry name" value="HTH_1"/>
    <property type="match status" value="1"/>
</dbReference>
<keyword evidence="7" id="KW-1185">Reference proteome</keyword>
<accession>A0A1N6CQE8</accession>
<dbReference type="Pfam" id="PF03466">
    <property type="entry name" value="LysR_substrate"/>
    <property type="match status" value="1"/>
</dbReference>
<dbReference type="SUPFAM" id="SSF53850">
    <property type="entry name" value="Periplasmic binding protein-like II"/>
    <property type="match status" value="1"/>
</dbReference>
<protein>
    <submittedName>
        <fullName evidence="6">DNA-binding transcriptional regulator, LysR family</fullName>
    </submittedName>
</protein>
<keyword evidence="3 6" id="KW-0238">DNA-binding</keyword>
<evidence type="ECO:0000256" key="4">
    <source>
        <dbReference type="ARBA" id="ARBA00023163"/>
    </source>
</evidence>
<gene>
    <name evidence="6" type="ORF">SAMN02745824_0745</name>
</gene>
<keyword evidence="4" id="KW-0804">Transcription</keyword>
<dbReference type="SUPFAM" id="SSF46785">
    <property type="entry name" value="Winged helix' DNA-binding domain"/>
    <property type="match status" value="1"/>
</dbReference>
<dbReference type="PANTHER" id="PTHR30537:SF3">
    <property type="entry name" value="TRANSCRIPTIONAL REGULATORY PROTEIN"/>
    <property type="match status" value="1"/>
</dbReference>
<dbReference type="GO" id="GO:0006351">
    <property type="term" value="P:DNA-templated transcription"/>
    <property type="evidence" value="ECO:0007669"/>
    <property type="project" value="TreeGrafter"/>
</dbReference>
<feature type="domain" description="HTH lysR-type" evidence="5">
    <location>
        <begin position="2"/>
        <end position="59"/>
    </location>
</feature>
<dbReference type="InterPro" id="IPR005119">
    <property type="entry name" value="LysR_subst-bd"/>
</dbReference>
<comment type="similarity">
    <text evidence="1">Belongs to the LysR transcriptional regulatory family.</text>
</comment>
<organism evidence="6 7">
    <name type="scientific">Parasphingorhabdus marina DSM 22363</name>
    <dbReference type="NCBI Taxonomy" id="1123272"/>
    <lineage>
        <taxon>Bacteria</taxon>
        <taxon>Pseudomonadati</taxon>
        <taxon>Pseudomonadota</taxon>
        <taxon>Alphaproteobacteria</taxon>
        <taxon>Sphingomonadales</taxon>
        <taxon>Sphingomonadaceae</taxon>
        <taxon>Parasphingorhabdus</taxon>
    </lineage>
</organism>
<evidence type="ECO:0000313" key="6">
    <source>
        <dbReference type="EMBL" id="SIN60800.1"/>
    </source>
</evidence>
<dbReference type="InterPro" id="IPR036390">
    <property type="entry name" value="WH_DNA-bd_sf"/>
</dbReference>
<dbReference type="GO" id="GO:0043565">
    <property type="term" value="F:sequence-specific DNA binding"/>
    <property type="evidence" value="ECO:0007669"/>
    <property type="project" value="TreeGrafter"/>
</dbReference>
<dbReference type="InterPro" id="IPR036388">
    <property type="entry name" value="WH-like_DNA-bd_sf"/>
</dbReference>
<dbReference type="InterPro" id="IPR058163">
    <property type="entry name" value="LysR-type_TF_proteobact-type"/>
</dbReference>
<dbReference type="AlphaFoldDB" id="A0A1N6CQE8"/>
<dbReference type="OrthoDB" id="9798121at2"/>
<evidence type="ECO:0000256" key="3">
    <source>
        <dbReference type="ARBA" id="ARBA00023125"/>
    </source>
</evidence>
<dbReference type="PRINTS" id="PR00039">
    <property type="entry name" value="HTHLYSR"/>
</dbReference>
<keyword evidence="2" id="KW-0805">Transcription regulation</keyword>
<evidence type="ECO:0000259" key="5">
    <source>
        <dbReference type="PROSITE" id="PS50931"/>
    </source>
</evidence>
<dbReference type="InterPro" id="IPR000847">
    <property type="entry name" value="LysR_HTH_N"/>
</dbReference>
<evidence type="ECO:0000256" key="2">
    <source>
        <dbReference type="ARBA" id="ARBA00023015"/>
    </source>
</evidence>
<dbReference type="EMBL" id="FSQW01000001">
    <property type="protein sequence ID" value="SIN60800.1"/>
    <property type="molecule type" value="Genomic_DNA"/>
</dbReference>
<dbReference type="Proteomes" id="UP000185192">
    <property type="component" value="Unassembled WGS sequence"/>
</dbReference>
<dbReference type="GO" id="GO:0003700">
    <property type="term" value="F:DNA-binding transcription factor activity"/>
    <property type="evidence" value="ECO:0007669"/>
    <property type="project" value="InterPro"/>
</dbReference>
<sequence length="303" mass="33333">MLDWNDLRYFLAVARTGSTLAASKQLKVSQSTVSRRVTALEEMIGVKLFIRKSSGYSLTPRGESVLPSAESVEAAVLSFSDSIAAEARRIAGTVRLTTVESAANAWIVPALGLLRARYPDLRVEIITSDQNLDLARGEADIAIRFGPKPTQETLIVRHLIDMQESFYASEQLVSELGMPEDLSEMIRYPLVTSVDRESSINKWLAENVQEAEVAHRLNSLSSIITSVRSGIGASVLPCLMGDDIRGLVRLLPPIPELTTPGWMVTTDEARRQPHIRAVIDFVVEQIQLSIARRPPHLSVVHAA</sequence>
<dbReference type="RefSeq" id="WP_074203772.1">
    <property type="nucleotide sequence ID" value="NZ_FSQW01000001.1"/>
</dbReference>